<name>A0A420WMF0_9PROT</name>
<dbReference type="InParanoid" id="A0A420WMF0"/>
<gene>
    <name evidence="2" type="ORF">DES40_1413</name>
</gene>
<dbReference type="RefSeq" id="WP_121099969.1">
    <property type="nucleotide sequence ID" value="NZ_RBII01000001.1"/>
</dbReference>
<proteinExistence type="predicted"/>
<organism evidence="2 3">
    <name type="scientific">Litorimonas taeanensis</name>
    <dbReference type="NCBI Taxonomy" id="568099"/>
    <lineage>
        <taxon>Bacteria</taxon>
        <taxon>Pseudomonadati</taxon>
        <taxon>Pseudomonadota</taxon>
        <taxon>Alphaproteobacteria</taxon>
        <taxon>Maricaulales</taxon>
        <taxon>Robiginitomaculaceae</taxon>
    </lineage>
</organism>
<dbReference type="Pfam" id="PF07811">
    <property type="entry name" value="TadE"/>
    <property type="match status" value="1"/>
</dbReference>
<reference evidence="2 3" key="1">
    <citation type="submission" date="2018-10" db="EMBL/GenBank/DDBJ databases">
        <title>Genomic Encyclopedia of Type Strains, Phase IV (KMG-IV): sequencing the most valuable type-strain genomes for metagenomic binning, comparative biology and taxonomic classification.</title>
        <authorList>
            <person name="Goeker M."/>
        </authorList>
    </citation>
    <scope>NUCLEOTIDE SEQUENCE [LARGE SCALE GENOMIC DNA]</scope>
    <source>
        <strain evidence="2 3">DSM 22008</strain>
    </source>
</reference>
<comment type="caution">
    <text evidence="2">The sequence shown here is derived from an EMBL/GenBank/DDBJ whole genome shotgun (WGS) entry which is preliminary data.</text>
</comment>
<protein>
    <submittedName>
        <fullName evidence="2">TadE-like protein</fullName>
    </submittedName>
</protein>
<dbReference type="Proteomes" id="UP000282211">
    <property type="component" value="Unassembled WGS sequence"/>
</dbReference>
<sequence>MLLKDKTLAPPLRALSGVKSHLKAKTIGLKKSEDGLAAIEFALLAPLLITMYFGLAEVATAVAVNRAVSHATNIAGDLTTQSTDIDAAELEDVLTATLRVMAVPEASKVTIQIDSWTRDTDGNDTLVGSATMNPGAASLPSFNIAKVDSSLLNENSGIVVARIGYKYAPFKAMFFENDINMKETFMLKPRRSSKVTFGSSEGKTYSCTSSGNTAKCN</sequence>
<accession>A0A420WMF0</accession>
<evidence type="ECO:0000313" key="3">
    <source>
        <dbReference type="Proteomes" id="UP000282211"/>
    </source>
</evidence>
<dbReference type="InterPro" id="IPR012495">
    <property type="entry name" value="TadE-like_dom"/>
</dbReference>
<feature type="domain" description="TadE-like" evidence="1">
    <location>
        <begin position="35"/>
        <end position="75"/>
    </location>
</feature>
<dbReference type="OrthoDB" id="7189296at2"/>
<dbReference type="AlphaFoldDB" id="A0A420WMF0"/>
<keyword evidence="3" id="KW-1185">Reference proteome</keyword>
<evidence type="ECO:0000259" key="1">
    <source>
        <dbReference type="Pfam" id="PF07811"/>
    </source>
</evidence>
<dbReference type="EMBL" id="RBII01000001">
    <property type="protein sequence ID" value="RKQ72076.1"/>
    <property type="molecule type" value="Genomic_DNA"/>
</dbReference>
<evidence type="ECO:0000313" key="2">
    <source>
        <dbReference type="EMBL" id="RKQ72076.1"/>
    </source>
</evidence>